<gene>
    <name evidence="1" type="ORF">BCV71DRAFT_55408</name>
</gene>
<reference evidence="1 2" key="1">
    <citation type="journal article" date="2016" name="Proc. Natl. Acad. Sci. U.S.A.">
        <title>Lipid metabolic changes in an early divergent fungus govern the establishment of a mutualistic symbiosis with endobacteria.</title>
        <authorList>
            <person name="Lastovetsky O.A."/>
            <person name="Gaspar M.L."/>
            <person name="Mondo S.J."/>
            <person name="LaButti K.M."/>
            <person name="Sandor L."/>
            <person name="Grigoriev I.V."/>
            <person name="Henry S.A."/>
            <person name="Pawlowska T.E."/>
        </authorList>
    </citation>
    <scope>NUCLEOTIDE SEQUENCE [LARGE SCALE GENOMIC DNA]</scope>
    <source>
        <strain evidence="1 2">ATCC 11559</strain>
    </source>
</reference>
<dbReference type="Proteomes" id="UP000242381">
    <property type="component" value="Unassembled WGS sequence"/>
</dbReference>
<sequence>MLILVKHSPTAAVLPSRLIGRVLYETDDIKQYLISQKISSIVYQALTSGSVLFSFSSKLFAKPYGAYYAIETHLGDADGFRNLIMEGFTYKNMLFRGFPSVDETHCNLVRVHLTLLYIPSKTTFLSDLLNSLRYYDEVYQVKQFLNDGLF</sequence>
<evidence type="ECO:0000313" key="1">
    <source>
        <dbReference type="EMBL" id="ORE21349.1"/>
    </source>
</evidence>
<proteinExistence type="predicted"/>
<name>A0A0A1P4Y4_RHIZD</name>
<dbReference type="EMBL" id="KV921280">
    <property type="protein sequence ID" value="ORE21349.1"/>
    <property type="molecule type" value="Genomic_DNA"/>
</dbReference>
<accession>A0A0A1P4Y4</accession>
<organism evidence="1 2">
    <name type="scientific">Rhizopus microsporus</name>
    <dbReference type="NCBI Taxonomy" id="58291"/>
    <lineage>
        <taxon>Eukaryota</taxon>
        <taxon>Fungi</taxon>
        <taxon>Fungi incertae sedis</taxon>
        <taxon>Mucoromycota</taxon>
        <taxon>Mucoromycotina</taxon>
        <taxon>Mucoromycetes</taxon>
        <taxon>Mucorales</taxon>
        <taxon>Mucorineae</taxon>
        <taxon>Rhizopodaceae</taxon>
        <taxon>Rhizopus</taxon>
    </lineage>
</organism>
<dbReference type="AlphaFoldDB" id="A0A0A1P4Y4"/>
<evidence type="ECO:0000313" key="2">
    <source>
        <dbReference type="Proteomes" id="UP000242381"/>
    </source>
</evidence>
<protein>
    <submittedName>
        <fullName evidence="1">Uncharacterized protein</fullName>
    </submittedName>
</protein>